<accession>A0A448WVH5</accession>
<evidence type="ECO:0000256" key="1">
    <source>
        <dbReference type="SAM" id="Phobius"/>
    </source>
</evidence>
<sequence>MQKRQELSLLKRKWWTEYEISEPCGDRSESSKEGESLGVEQVGGVFIMLLFGFVLAFIVSTIEFVVYHRGRPNRKVSYANMCFSATCHRQV</sequence>
<feature type="transmembrane region" description="Helical" evidence="1">
    <location>
        <begin position="45"/>
        <end position="67"/>
    </location>
</feature>
<keyword evidence="1" id="KW-0812">Transmembrane</keyword>
<gene>
    <name evidence="2" type="ORF">PXEA_LOCUS14662</name>
</gene>
<protein>
    <recommendedName>
        <fullName evidence="4">Ionotropic glutamate receptor C-terminal domain-containing protein</fullName>
    </recommendedName>
</protein>
<keyword evidence="1" id="KW-0472">Membrane</keyword>
<organism evidence="2 3">
    <name type="scientific">Protopolystoma xenopodis</name>
    <dbReference type="NCBI Taxonomy" id="117903"/>
    <lineage>
        <taxon>Eukaryota</taxon>
        <taxon>Metazoa</taxon>
        <taxon>Spiralia</taxon>
        <taxon>Lophotrochozoa</taxon>
        <taxon>Platyhelminthes</taxon>
        <taxon>Monogenea</taxon>
        <taxon>Polyopisthocotylea</taxon>
        <taxon>Polystomatidea</taxon>
        <taxon>Polystomatidae</taxon>
        <taxon>Protopolystoma</taxon>
    </lineage>
</organism>
<dbReference type="EMBL" id="CAAALY010050217">
    <property type="protein sequence ID" value="VEL21222.1"/>
    <property type="molecule type" value="Genomic_DNA"/>
</dbReference>
<evidence type="ECO:0000313" key="3">
    <source>
        <dbReference type="Proteomes" id="UP000784294"/>
    </source>
</evidence>
<dbReference type="OrthoDB" id="5984008at2759"/>
<evidence type="ECO:0000313" key="2">
    <source>
        <dbReference type="EMBL" id="VEL21222.1"/>
    </source>
</evidence>
<reference evidence="2" key="1">
    <citation type="submission" date="2018-11" db="EMBL/GenBank/DDBJ databases">
        <authorList>
            <consortium name="Pathogen Informatics"/>
        </authorList>
    </citation>
    <scope>NUCLEOTIDE SEQUENCE</scope>
</reference>
<proteinExistence type="predicted"/>
<keyword evidence="3" id="KW-1185">Reference proteome</keyword>
<keyword evidence="1" id="KW-1133">Transmembrane helix</keyword>
<dbReference type="Proteomes" id="UP000784294">
    <property type="component" value="Unassembled WGS sequence"/>
</dbReference>
<dbReference type="AlphaFoldDB" id="A0A448WVH5"/>
<comment type="caution">
    <text evidence="2">The sequence shown here is derived from an EMBL/GenBank/DDBJ whole genome shotgun (WGS) entry which is preliminary data.</text>
</comment>
<name>A0A448WVH5_9PLAT</name>
<evidence type="ECO:0008006" key="4">
    <source>
        <dbReference type="Google" id="ProtNLM"/>
    </source>
</evidence>